<dbReference type="Proteomes" id="UP000321085">
    <property type="component" value="Unassembled WGS sequence"/>
</dbReference>
<dbReference type="EMBL" id="BJYU01000239">
    <property type="protein sequence ID" value="GEO18762.1"/>
    <property type="molecule type" value="Genomic_DNA"/>
</dbReference>
<dbReference type="AlphaFoldDB" id="A0A512C3H0"/>
<keyword evidence="3" id="KW-1185">Reference proteome</keyword>
<feature type="compositionally biased region" description="Polar residues" evidence="1">
    <location>
        <begin position="72"/>
        <end position="82"/>
    </location>
</feature>
<organism evidence="2 3">
    <name type="scientific">Microvirga aerophila</name>
    <dbReference type="NCBI Taxonomy" id="670291"/>
    <lineage>
        <taxon>Bacteria</taxon>
        <taxon>Pseudomonadati</taxon>
        <taxon>Pseudomonadota</taxon>
        <taxon>Alphaproteobacteria</taxon>
        <taxon>Hyphomicrobiales</taxon>
        <taxon>Methylobacteriaceae</taxon>
        <taxon>Microvirga</taxon>
    </lineage>
</organism>
<name>A0A512C3H0_9HYPH</name>
<reference evidence="2 3" key="1">
    <citation type="submission" date="2019-07" db="EMBL/GenBank/DDBJ databases">
        <title>Whole genome shotgun sequence of Microvirga aerophila NBRC 106136.</title>
        <authorList>
            <person name="Hosoyama A."/>
            <person name="Uohara A."/>
            <person name="Ohji S."/>
            <person name="Ichikawa N."/>
        </authorList>
    </citation>
    <scope>NUCLEOTIDE SEQUENCE [LARGE SCALE GENOMIC DNA]</scope>
    <source>
        <strain evidence="2 3">NBRC 106136</strain>
    </source>
</reference>
<proteinExistence type="predicted"/>
<comment type="caution">
    <text evidence="2">The sequence shown here is derived from an EMBL/GenBank/DDBJ whole genome shotgun (WGS) entry which is preliminary data.</text>
</comment>
<evidence type="ECO:0000313" key="2">
    <source>
        <dbReference type="EMBL" id="GEO18762.1"/>
    </source>
</evidence>
<dbReference type="RefSeq" id="WP_114189378.1">
    <property type="nucleotide sequence ID" value="NZ_BJYU01000239.1"/>
</dbReference>
<feature type="region of interest" description="Disordered" evidence="1">
    <location>
        <begin position="53"/>
        <end position="82"/>
    </location>
</feature>
<evidence type="ECO:0000256" key="1">
    <source>
        <dbReference type="SAM" id="MobiDB-lite"/>
    </source>
</evidence>
<feature type="compositionally biased region" description="Low complexity" evidence="1">
    <location>
        <begin position="57"/>
        <end position="71"/>
    </location>
</feature>
<gene>
    <name evidence="2" type="ORF">MAE02_64580</name>
</gene>
<protein>
    <submittedName>
        <fullName evidence="2">Uncharacterized protein</fullName>
    </submittedName>
</protein>
<evidence type="ECO:0000313" key="3">
    <source>
        <dbReference type="Proteomes" id="UP000321085"/>
    </source>
</evidence>
<dbReference type="OrthoDB" id="8021310at2"/>
<accession>A0A512C3H0</accession>
<sequence length="82" mass="8279">MKHSDTITPSAGDAVAHNKVVHIADPWPPAASNTRITGNGQRVDIVTRRYLTGSGGAATSTPAGGASEASTPSNSQNAQPAQ</sequence>